<keyword evidence="1" id="KW-0732">Signal</keyword>
<dbReference type="Proteomes" id="UP000800038">
    <property type="component" value="Unassembled WGS sequence"/>
</dbReference>
<evidence type="ECO:0000313" key="2">
    <source>
        <dbReference type="EMBL" id="KAF1943624.1"/>
    </source>
</evidence>
<evidence type="ECO:0000313" key="3">
    <source>
        <dbReference type="Proteomes" id="UP000800038"/>
    </source>
</evidence>
<protein>
    <recommendedName>
        <fullName evidence="4">Mating factor alpha precursor N-terminal domain-containing protein</fullName>
    </recommendedName>
</protein>
<name>A0A6A5SV68_9PLEO</name>
<evidence type="ECO:0008006" key="4">
    <source>
        <dbReference type="Google" id="ProtNLM"/>
    </source>
</evidence>
<keyword evidence="3" id="KW-1185">Reference proteome</keyword>
<dbReference type="EMBL" id="ML976023">
    <property type="protein sequence ID" value="KAF1943624.1"/>
    <property type="molecule type" value="Genomic_DNA"/>
</dbReference>
<organism evidence="2 3">
    <name type="scientific">Clathrospora elynae</name>
    <dbReference type="NCBI Taxonomy" id="706981"/>
    <lineage>
        <taxon>Eukaryota</taxon>
        <taxon>Fungi</taxon>
        <taxon>Dikarya</taxon>
        <taxon>Ascomycota</taxon>
        <taxon>Pezizomycotina</taxon>
        <taxon>Dothideomycetes</taxon>
        <taxon>Pleosporomycetidae</taxon>
        <taxon>Pleosporales</taxon>
        <taxon>Diademaceae</taxon>
        <taxon>Clathrospora</taxon>
    </lineage>
</organism>
<proteinExistence type="predicted"/>
<sequence length="168" mass="18521">MRINAVIAAAIMAATTSGAALPIPTDITAPALDTKSEPEMFLEDYDGGEVEKRFVDAEAGLKWTPTYRPIGLPDKRDAEADAEAKLKWTPTYRPLGWGSFKRDAEAEAEADAEAKLKWTPSYRPLGWGSFKRDAEAEADAEAKLKWIPSYRPLGWNSFKREADAEAGE</sequence>
<evidence type="ECO:0000256" key="1">
    <source>
        <dbReference type="SAM" id="SignalP"/>
    </source>
</evidence>
<reference evidence="2" key="1">
    <citation type="journal article" date="2020" name="Stud. Mycol.">
        <title>101 Dothideomycetes genomes: a test case for predicting lifestyles and emergence of pathogens.</title>
        <authorList>
            <person name="Haridas S."/>
            <person name="Albert R."/>
            <person name="Binder M."/>
            <person name="Bloem J."/>
            <person name="Labutti K."/>
            <person name="Salamov A."/>
            <person name="Andreopoulos B."/>
            <person name="Baker S."/>
            <person name="Barry K."/>
            <person name="Bills G."/>
            <person name="Bluhm B."/>
            <person name="Cannon C."/>
            <person name="Castanera R."/>
            <person name="Culley D."/>
            <person name="Daum C."/>
            <person name="Ezra D."/>
            <person name="Gonzalez J."/>
            <person name="Henrissat B."/>
            <person name="Kuo A."/>
            <person name="Liang C."/>
            <person name="Lipzen A."/>
            <person name="Lutzoni F."/>
            <person name="Magnuson J."/>
            <person name="Mondo S."/>
            <person name="Nolan M."/>
            <person name="Ohm R."/>
            <person name="Pangilinan J."/>
            <person name="Park H.-J."/>
            <person name="Ramirez L."/>
            <person name="Alfaro M."/>
            <person name="Sun H."/>
            <person name="Tritt A."/>
            <person name="Yoshinaga Y."/>
            <person name="Zwiers L.-H."/>
            <person name="Turgeon B."/>
            <person name="Goodwin S."/>
            <person name="Spatafora J."/>
            <person name="Crous P."/>
            <person name="Grigoriev I."/>
        </authorList>
    </citation>
    <scope>NUCLEOTIDE SEQUENCE</scope>
    <source>
        <strain evidence="2">CBS 161.51</strain>
    </source>
</reference>
<dbReference type="AlphaFoldDB" id="A0A6A5SV68"/>
<accession>A0A6A5SV68</accession>
<feature type="signal peptide" evidence="1">
    <location>
        <begin position="1"/>
        <end position="20"/>
    </location>
</feature>
<gene>
    <name evidence="2" type="ORF">EJ02DRAFT_453100</name>
</gene>
<feature type="chain" id="PRO_5025338420" description="Mating factor alpha precursor N-terminal domain-containing protein" evidence="1">
    <location>
        <begin position="21"/>
        <end position="168"/>
    </location>
</feature>